<evidence type="ECO:0000313" key="3">
    <source>
        <dbReference type="EMBL" id="MCP2331523.1"/>
    </source>
</evidence>
<feature type="transmembrane region" description="Helical" evidence="2">
    <location>
        <begin position="112"/>
        <end position="133"/>
    </location>
</feature>
<dbReference type="RefSeq" id="WP_026418939.1">
    <property type="nucleotide sequence ID" value="NZ_AUBJ02000001.1"/>
</dbReference>
<comment type="caution">
    <text evidence="3">The sequence shown here is derived from an EMBL/GenBank/DDBJ whole genome shotgun (WGS) entry which is preliminary data.</text>
</comment>
<feature type="transmembrane region" description="Helical" evidence="2">
    <location>
        <begin position="164"/>
        <end position="190"/>
    </location>
</feature>
<name>A0ABT1JGA6_ACTCY</name>
<dbReference type="Proteomes" id="UP000791080">
    <property type="component" value="Unassembled WGS sequence"/>
</dbReference>
<dbReference type="Pfam" id="PF12730">
    <property type="entry name" value="ABC2_membrane_4"/>
    <property type="match status" value="1"/>
</dbReference>
<evidence type="ECO:0000256" key="1">
    <source>
        <dbReference type="SAM" id="MobiDB-lite"/>
    </source>
</evidence>
<organism evidence="3 4">
    <name type="scientific">Actinoalloteichus caeruleus DSM 43889</name>
    <dbReference type="NCBI Taxonomy" id="1120930"/>
    <lineage>
        <taxon>Bacteria</taxon>
        <taxon>Bacillati</taxon>
        <taxon>Actinomycetota</taxon>
        <taxon>Actinomycetes</taxon>
        <taxon>Pseudonocardiales</taxon>
        <taxon>Pseudonocardiaceae</taxon>
        <taxon>Actinoalloteichus</taxon>
        <taxon>Actinoalloteichus cyanogriseus</taxon>
    </lineage>
</organism>
<keyword evidence="2" id="KW-0472">Membrane</keyword>
<proteinExistence type="predicted"/>
<feature type="transmembrane region" description="Helical" evidence="2">
    <location>
        <begin position="240"/>
        <end position="257"/>
    </location>
</feature>
<evidence type="ECO:0000256" key="2">
    <source>
        <dbReference type="SAM" id="Phobius"/>
    </source>
</evidence>
<feature type="region of interest" description="Disordered" evidence="1">
    <location>
        <begin position="1"/>
        <end position="23"/>
    </location>
</feature>
<dbReference type="PANTHER" id="PTHR37305">
    <property type="entry name" value="INTEGRAL MEMBRANE PROTEIN-RELATED"/>
    <property type="match status" value="1"/>
</dbReference>
<accession>A0ABT1JGA6</accession>
<feature type="transmembrane region" description="Helical" evidence="2">
    <location>
        <begin position="210"/>
        <end position="233"/>
    </location>
</feature>
<dbReference type="EMBL" id="AUBJ02000001">
    <property type="protein sequence ID" value="MCP2331523.1"/>
    <property type="molecule type" value="Genomic_DNA"/>
</dbReference>
<evidence type="ECO:0000313" key="4">
    <source>
        <dbReference type="Proteomes" id="UP000791080"/>
    </source>
</evidence>
<sequence length="320" mass="34440">MTEPHRNTSSGEPAARGSVPSAEAAAVLEERSRHADPAGRVAHDGSIAGYRANHTLPIRVELRRQLLRRRTQLTLGLLVALPVVLLLAFRIGQDDVSGGGLVELATRSGVNFALFSIFVSVSFLFVVVVALFFGDTVASEASWSSLKYLLAAPIPRHRLLRQKAIVSALLTVFALLLLPAVSLLVGVLAYGNGPLISPTGESVSMGRGVVVLLMIIAYLVLFYTWVAGLALLLTVATNTPLGAVGGALMASILSQILNQITALGDLRQFLPTYYSYDWFDLLSTDISWDEMARGVLTSFVYGTVFVLLAIQVFDRKDITS</sequence>
<reference evidence="3 4" key="1">
    <citation type="submission" date="2022-06" db="EMBL/GenBank/DDBJ databases">
        <title>Genomic Encyclopedia of Type Strains, Phase I: the one thousand microbial genomes (KMG-I) project.</title>
        <authorList>
            <person name="Kyrpides N."/>
        </authorList>
    </citation>
    <scope>NUCLEOTIDE SEQUENCE [LARGE SCALE GENOMIC DNA]</scope>
    <source>
        <strain evidence="3 4">DSM 43889</strain>
    </source>
</reference>
<keyword evidence="2" id="KW-1133">Transmembrane helix</keyword>
<keyword evidence="2" id="KW-0812">Transmembrane</keyword>
<keyword evidence="4" id="KW-1185">Reference proteome</keyword>
<gene>
    <name evidence="3" type="ORF">G443_001793</name>
</gene>
<dbReference type="PANTHER" id="PTHR37305:SF1">
    <property type="entry name" value="MEMBRANE PROTEIN"/>
    <property type="match status" value="1"/>
</dbReference>
<feature type="transmembrane region" description="Helical" evidence="2">
    <location>
        <begin position="73"/>
        <end position="92"/>
    </location>
</feature>
<feature type="transmembrane region" description="Helical" evidence="2">
    <location>
        <begin position="291"/>
        <end position="313"/>
    </location>
</feature>
<protein>
    <submittedName>
        <fullName evidence="3">ABC-2 type transport system permease protein</fullName>
    </submittedName>
</protein>